<dbReference type="Pfam" id="PF09523">
    <property type="entry name" value="DUF2390"/>
    <property type="match status" value="1"/>
</dbReference>
<dbReference type="PATRIC" id="fig|280871.6.peg.778"/>
<dbReference type="InterPro" id="IPR012659">
    <property type="entry name" value="CHP02444"/>
</dbReference>
<dbReference type="NCBIfam" id="TIGR02444">
    <property type="entry name" value="TIGR02444 family protein"/>
    <property type="match status" value="1"/>
</dbReference>
<organism evidence="1 2">
    <name type="scientific">Mycolicibacterium llatzerense</name>
    <dbReference type="NCBI Taxonomy" id="280871"/>
    <lineage>
        <taxon>Bacteria</taxon>
        <taxon>Bacillati</taxon>
        <taxon>Actinomycetota</taxon>
        <taxon>Actinomycetes</taxon>
        <taxon>Mycobacteriales</taxon>
        <taxon>Mycobacteriaceae</taxon>
        <taxon>Mycolicibacterium</taxon>
    </lineage>
</organism>
<dbReference type="Proteomes" id="UP000032221">
    <property type="component" value="Unassembled WGS sequence"/>
</dbReference>
<dbReference type="AlphaFoldDB" id="A0A0D1LI91"/>
<reference evidence="1 2" key="1">
    <citation type="submission" date="2015-01" db="EMBL/GenBank/DDBJ databases">
        <title>Genome sequence of Mycobacterium llatzerense and Mycobacterium immunogenum recovered from brain abscess.</title>
        <authorList>
            <person name="Greninger A.L."/>
            <person name="Langelier C."/>
            <person name="Cunningham G."/>
            <person name="Chiu C.Y."/>
            <person name="Miller S."/>
        </authorList>
    </citation>
    <scope>NUCLEOTIDE SEQUENCE [LARGE SCALE GENOMIC DNA]</scope>
    <source>
        <strain evidence="1 2">CLUC14</strain>
    </source>
</reference>
<evidence type="ECO:0008006" key="3">
    <source>
        <dbReference type="Google" id="ProtNLM"/>
    </source>
</evidence>
<dbReference type="STRING" id="280871.TL10_03825"/>
<keyword evidence="2" id="KW-1185">Reference proteome</keyword>
<protein>
    <recommendedName>
        <fullName evidence="3">TIGR02444 family protein</fullName>
    </recommendedName>
</protein>
<gene>
    <name evidence="1" type="ORF">TL10_03825</name>
</gene>
<evidence type="ECO:0000313" key="1">
    <source>
        <dbReference type="EMBL" id="KIU18187.1"/>
    </source>
</evidence>
<comment type="caution">
    <text evidence="1">The sequence shown here is derived from an EMBL/GenBank/DDBJ whole genome shotgun (WGS) entry which is preliminary data.</text>
</comment>
<evidence type="ECO:0000313" key="2">
    <source>
        <dbReference type="Proteomes" id="UP000032221"/>
    </source>
</evidence>
<name>A0A0D1LI91_9MYCO</name>
<accession>A0A0D1LI91</accession>
<sequence length="168" mass="17982">MVTVQLPDFALRVHREDGVEQACVLLQDRFGLDVNLMLFAARVGVAGQLTTDTLAVASERVARWHSEIVRPLRAVRRRLKSGPPPAPSPATTELREQLKAVEIRAELIELDELDALVPDSEPVGGDTVARVAEALTMVVRAQSDRPLTSDEDAALATIAAAAAGVGNT</sequence>
<proteinExistence type="predicted"/>
<dbReference type="EMBL" id="JXST01000004">
    <property type="protein sequence ID" value="KIU18187.1"/>
    <property type="molecule type" value="Genomic_DNA"/>
</dbReference>